<dbReference type="Proteomes" id="UP000516672">
    <property type="component" value="Chromosome"/>
</dbReference>
<organism evidence="1 2">
    <name type="scientific">Acinetobacter seifertii</name>
    <dbReference type="NCBI Taxonomy" id="1530123"/>
    <lineage>
        <taxon>Bacteria</taxon>
        <taxon>Pseudomonadati</taxon>
        <taxon>Pseudomonadota</taxon>
        <taxon>Gammaproteobacteria</taxon>
        <taxon>Moraxellales</taxon>
        <taxon>Moraxellaceae</taxon>
        <taxon>Acinetobacter</taxon>
        <taxon>Acinetobacter calcoaceticus/baumannii complex</taxon>
    </lineage>
</organism>
<proteinExistence type="predicted"/>
<reference evidence="1 2" key="1">
    <citation type="submission" date="2020-09" db="EMBL/GenBank/DDBJ databases">
        <authorList>
            <person name="Chen F.-J."/>
            <person name="Lee Y.-T."/>
        </authorList>
    </citation>
    <scope>NUCLEOTIDE SEQUENCE [LARGE SCALE GENOMIC DNA]</scope>
    <source>
        <strain evidence="1 2">AS42</strain>
    </source>
</reference>
<gene>
    <name evidence="1" type="ORF">IC779_03510</name>
</gene>
<dbReference type="EMBL" id="CP061828">
    <property type="protein sequence ID" value="QOD73833.1"/>
    <property type="molecule type" value="Genomic_DNA"/>
</dbReference>
<name>A0A7H2SEN0_9GAMM</name>
<accession>A0A7H2SEN0</accession>
<evidence type="ECO:0000313" key="1">
    <source>
        <dbReference type="EMBL" id="QOD73833.1"/>
    </source>
</evidence>
<evidence type="ECO:0000313" key="2">
    <source>
        <dbReference type="Proteomes" id="UP000516672"/>
    </source>
</evidence>
<sequence>MLRLNIYRIHLPVGLETFIHKLVKYQSNSISDYGIRSKNFSEDDYSGIFFQKIILNTQNFVDDQTTHYEYYQNFYFEVISKKDNIYLIVYDAPKSLKKFFNIISDIAGIGFYFFDDLLNLEDISYNKSGFVDFKVIKAKITNISILNKSTASMEIQSINNAVKDFDEYSTDKNRKIVKIKIRYYLNGVLNNIEISNKGNFTINNEYFDKNDLNLLIDNFYTI</sequence>
<dbReference type="RefSeq" id="WP_190977876.1">
    <property type="nucleotide sequence ID" value="NZ_CP061568.1"/>
</dbReference>
<reference evidence="2" key="2">
    <citation type="submission" date="2020-10" db="EMBL/GenBank/DDBJ databases">
        <title>Clinical and molecular characterization of Acinetobacter seifertii in Taiwan.</title>
        <authorList>
            <person name="Li L.-H."/>
            <person name="Yang Y.-S."/>
            <person name="Sun J.-R."/>
            <person name="Huang T.-W."/>
            <person name="Huang W.-C."/>
            <person name="Wang Y.-C."/>
            <person name="Kuo T.-H."/>
            <person name="Kuo S.-C."/>
            <person name="Chen T.-L."/>
        </authorList>
    </citation>
    <scope>NUCLEOTIDE SEQUENCE [LARGE SCALE GENOMIC DNA]</scope>
    <source>
        <strain evidence="2">AS42</strain>
    </source>
</reference>
<protein>
    <submittedName>
        <fullName evidence="1">Uncharacterized protein</fullName>
    </submittedName>
</protein>
<dbReference type="AlphaFoldDB" id="A0A7H2SEN0"/>